<accession>A0A9X0WC36</accession>
<reference evidence="2 3" key="1">
    <citation type="journal article" date="2020" name="Microorganisms">
        <title>Osmotic Adaptation and Compatible Solute Biosynthesis of Phototrophic Bacteria as Revealed from Genome Analyses.</title>
        <authorList>
            <person name="Imhoff J.F."/>
            <person name="Rahn T."/>
            <person name="Kunzel S."/>
            <person name="Keller A."/>
            <person name="Neulinger S.C."/>
        </authorList>
    </citation>
    <scope>NUCLEOTIDE SEQUENCE [LARGE SCALE GENOMIC DNA]</scope>
    <source>
        <strain evidence="2 3">DSM 25653</strain>
    </source>
</reference>
<organism evidence="2 3">
    <name type="scientific">Lamprobacter modestohalophilus</name>
    <dbReference type="NCBI Taxonomy" id="1064514"/>
    <lineage>
        <taxon>Bacteria</taxon>
        <taxon>Pseudomonadati</taxon>
        <taxon>Pseudomonadota</taxon>
        <taxon>Gammaproteobacteria</taxon>
        <taxon>Chromatiales</taxon>
        <taxon>Chromatiaceae</taxon>
        <taxon>Lamprobacter</taxon>
    </lineage>
</organism>
<keyword evidence="3" id="KW-1185">Reference proteome</keyword>
<dbReference type="InterPro" id="IPR010982">
    <property type="entry name" value="Lambda_DNA-bd_dom_sf"/>
</dbReference>
<evidence type="ECO:0000259" key="1">
    <source>
        <dbReference type="PROSITE" id="PS50943"/>
    </source>
</evidence>
<sequence>MSHSLTMTREARQRYVVQRARQARGLTQRELGQRVGVSPATISQLENGRKSLDPRLAERLANALQLQGQALQQLLNTDDNAEWRRWIWHSRCTPNEKLLLLALLDRSAQAAETKVLVKQTGLPEGTVRGLTEDLHRCGLLRRVFDSQSGEQAWCFALTPAHGGLQP</sequence>
<dbReference type="SMART" id="SM00530">
    <property type="entry name" value="HTH_XRE"/>
    <property type="match status" value="1"/>
</dbReference>
<dbReference type="Pfam" id="PF01381">
    <property type="entry name" value="HTH_3"/>
    <property type="match status" value="1"/>
</dbReference>
<gene>
    <name evidence="2" type="ORF">CKO42_20170</name>
</gene>
<dbReference type="EMBL" id="NRRY01000046">
    <property type="protein sequence ID" value="MBK1620704.1"/>
    <property type="molecule type" value="Genomic_DNA"/>
</dbReference>
<dbReference type="InterPro" id="IPR001387">
    <property type="entry name" value="Cro/C1-type_HTH"/>
</dbReference>
<dbReference type="SUPFAM" id="SSF47413">
    <property type="entry name" value="lambda repressor-like DNA-binding domains"/>
    <property type="match status" value="1"/>
</dbReference>
<dbReference type="GO" id="GO:0006355">
    <property type="term" value="P:regulation of DNA-templated transcription"/>
    <property type="evidence" value="ECO:0007669"/>
    <property type="project" value="InterPro"/>
</dbReference>
<feature type="domain" description="HTH cro/C1-type" evidence="1">
    <location>
        <begin position="17"/>
        <end position="71"/>
    </location>
</feature>
<dbReference type="InterPro" id="IPR005471">
    <property type="entry name" value="Tscrpt_reg_IclR_N"/>
</dbReference>
<evidence type="ECO:0000313" key="3">
    <source>
        <dbReference type="Proteomes" id="UP001138768"/>
    </source>
</evidence>
<proteinExistence type="predicted"/>
<name>A0A9X0WC36_9GAMM</name>
<dbReference type="RefSeq" id="WP_200247983.1">
    <property type="nucleotide sequence ID" value="NZ_NRRY01000046.1"/>
</dbReference>
<dbReference type="CDD" id="cd00093">
    <property type="entry name" value="HTH_XRE"/>
    <property type="match status" value="1"/>
</dbReference>
<dbReference type="Proteomes" id="UP001138768">
    <property type="component" value="Unassembled WGS sequence"/>
</dbReference>
<dbReference type="Gene3D" id="1.10.260.40">
    <property type="entry name" value="lambda repressor-like DNA-binding domains"/>
    <property type="match status" value="1"/>
</dbReference>
<protein>
    <recommendedName>
        <fullName evidence="1">HTH cro/C1-type domain-containing protein</fullName>
    </recommendedName>
</protein>
<dbReference type="PROSITE" id="PS50943">
    <property type="entry name" value="HTH_CROC1"/>
    <property type="match status" value="1"/>
</dbReference>
<comment type="caution">
    <text evidence="2">The sequence shown here is derived from an EMBL/GenBank/DDBJ whole genome shotgun (WGS) entry which is preliminary data.</text>
</comment>
<dbReference type="Pfam" id="PF09339">
    <property type="entry name" value="HTH_IclR"/>
    <property type="match status" value="1"/>
</dbReference>
<evidence type="ECO:0000313" key="2">
    <source>
        <dbReference type="EMBL" id="MBK1620704.1"/>
    </source>
</evidence>
<dbReference type="GO" id="GO:0003677">
    <property type="term" value="F:DNA binding"/>
    <property type="evidence" value="ECO:0007669"/>
    <property type="project" value="InterPro"/>
</dbReference>
<dbReference type="AlphaFoldDB" id="A0A9X0WC36"/>